<evidence type="ECO:0000313" key="6">
    <source>
        <dbReference type="Proteomes" id="UP001605036"/>
    </source>
</evidence>
<protein>
    <submittedName>
        <fullName evidence="5">Uncharacterized protein</fullName>
    </submittedName>
</protein>
<dbReference type="PANTHER" id="PTHR31279">
    <property type="entry name" value="PROTEIN EXORDIUM-LIKE 5"/>
    <property type="match status" value="1"/>
</dbReference>
<keyword evidence="2" id="KW-0964">Secreted</keyword>
<keyword evidence="3" id="KW-0732">Signal</keyword>
<evidence type="ECO:0000313" key="5">
    <source>
        <dbReference type="EMBL" id="KAL2630991.1"/>
    </source>
</evidence>
<evidence type="ECO:0000256" key="2">
    <source>
        <dbReference type="ARBA" id="ARBA00022525"/>
    </source>
</evidence>
<evidence type="ECO:0000256" key="4">
    <source>
        <dbReference type="ARBA" id="ARBA00023591"/>
    </source>
</evidence>
<organism evidence="5 6">
    <name type="scientific">Riccia fluitans</name>
    <dbReference type="NCBI Taxonomy" id="41844"/>
    <lineage>
        <taxon>Eukaryota</taxon>
        <taxon>Viridiplantae</taxon>
        <taxon>Streptophyta</taxon>
        <taxon>Embryophyta</taxon>
        <taxon>Marchantiophyta</taxon>
        <taxon>Marchantiopsida</taxon>
        <taxon>Marchantiidae</taxon>
        <taxon>Marchantiales</taxon>
        <taxon>Ricciaceae</taxon>
        <taxon>Riccia</taxon>
    </lineage>
</organism>
<gene>
    <name evidence="5" type="ORF">R1flu_015677</name>
</gene>
<sequence length="450" mass="48945">MENLILLADTMQHATALLADEDVEEVKKQSPPTFLNIVAAGHIPTGENGATRVPITVEMQCDESGNRKGLGIQVEGGRIQSVSATPPLKLVDLPRWLTLALGIILGLVCCSMLPSSHGEMLLDEFHTHTAGFYNPTLEPTASEEILLRSVVEGDSNPIVPDEPIILTYHKGPIMTGNNDMIRLNVIFYGSFSDKQKNILRTFFKSFWNNAVEVKASSPTVAKWWQITRRYTDSRKAPVARSIVPGGEYHDVNYSVGKSLVAAQIQNVVKRAMKQKDIGSDARDMFLVLTADDVNIERFCSSACGNHFYLSLSSSQGENGKQIPYAWVGNPGKQCPSFCAWPYAPGGFIKKALIPPNGDVGIDGMIITIGNILAGMATNPFGNGWYQDGSRLEGPGVCQGIYGTGSFSGYPGQLLVDKTTKASYNVIGASNYKFLLPWIWHPTTQQCAGQG</sequence>
<dbReference type="Proteomes" id="UP001605036">
    <property type="component" value="Unassembled WGS sequence"/>
</dbReference>
<keyword evidence="6" id="KW-1185">Reference proteome</keyword>
<dbReference type="GO" id="GO:0005576">
    <property type="term" value="C:extracellular region"/>
    <property type="evidence" value="ECO:0007669"/>
    <property type="project" value="UniProtKB-SubCell"/>
</dbReference>
<dbReference type="EMBL" id="JBHFFA010000004">
    <property type="protein sequence ID" value="KAL2630991.1"/>
    <property type="molecule type" value="Genomic_DNA"/>
</dbReference>
<dbReference type="InterPro" id="IPR006766">
    <property type="entry name" value="EXORDIUM-like"/>
</dbReference>
<evidence type="ECO:0000256" key="3">
    <source>
        <dbReference type="ARBA" id="ARBA00022729"/>
    </source>
</evidence>
<name>A0ABD1YJM6_9MARC</name>
<comment type="similarity">
    <text evidence="4">Belongs to the EXORDIUM family.</text>
</comment>
<reference evidence="5 6" key="1">
    <citation type="submission" date="2024-09" db="EMBL/GenBank/DDBJ databases">
        <title>Chromosome-scale assembly of Riccia fluitans.</title>
        <authorList>
            <person name="Paukszto L."/>
            <person name="Sawicki J."/>
            <person name="Karawczyk K."/>
            <person name="Piernik-Szablinska J."/>
            <person name="Szczecinska M."/>
            <person name="Mazdziarz M."/>
        </authorList>
    </citation>
    <scope>NUCLEOTIDE SEQUENCE [LARGE SCALE GENOMIC DNA]</scope>
    <source>
        <strain evidence="5">Rf_01</strain>
        <tissue evidence="5">Aerial parts of the thallus</tissue>
    </source>
</reference>
<comment type="subcellular location">
    <subcellularLocation>
        <location evidence="1">Secreted</location>
    </subcellularLocation>
</comment>
<comment type="caution">
    <text evidence="5">The sequence shown here is derived from an EMBL/GenBank/DDBJ whole genome shotgun (WGS) entry which is preliminary data.</text>
</comment>
<proteinExistence type="inferred from homology"/>
<accession>A0ABD1YJM6</accession>
<dbReference type="AlphaFoldDB" id="A0ABD1YJM6"/>
<dbReference type="Pfam" id="PF04674">
    <property type="entry name" value="Phi_1"/>
    <property type="match status" value="1"/>
</dbReference>
<dbReference type="PANTHER" id="PTHR31279:SF79">
    <property type="entry name" value="PROTEIN EXORDIUM-LIKE 2"/>
    <property type="match status" value="1"/>
</dbReference>
<evidence type="ECO:0000256" key="1">
    <source>
        <dbReference type="ARBA" id="ARBA00004613"/>
    </source>
</evidence>